<evidence type="ECO:0000256" key="1">
    <source>
        <dbReference type="ARBA" id="ARBA00022490"/>
    </source>
</evidence>
<feature type="non-terminal residue" evidence="7">
    <location>
        <position position="1"/>
    </location>
</feature>
<dbReference type="PANTHER" id="PTHR13937:SF0">
    <property type="entry name" value="EUKARYOTIC TRANSLATION INITIATION FACTOR 3 SUBUNIT C-RELATED"/>
    <property type="match status" value="1"/>
</dbReference>
<dbReference type="OrthoDB" id="29647at2759"/>
<evidence type="ECO:0000256" key="5">
    <source>
        <dbReference type="SAM" id="MobiDB-lite"/>
    </source>
</evidence>
<dbReference type="EMBL" id="JACGCM010000593">
    <property type="protein sequence ID" value="KAF6170347.1"/>
    <property type="molecule type" value="Genomic_DNA"/>
</dbReference>
<keyword evidence="1" id="KW-0963">Cytoplasm</keyword>
<feature type="domain" description="Eukaryotic translation initiation factor 3 subunit C N-terminal" evidence="6">
    <location>
        <begin position="49"/>
        <end position="177"/>
    </location>
</feature>
<dbReference type="GO" id="GO:0003723">
    <property type="term" value="F:RNA binding"/>
    <property type="evidence" value="ECO:0007669"/>
    <property type="project" value="InterPro"/>
</dbReference>
<gene>
    <name evidence="7" type="ORF">GIB67_043037</name>
</gene>
<organism evidence="7 8">
    <name type="scientific">Kingdonia uniflora</name>
    <dbReference type="NCBI Taxonomy" id="39325"/>
    <lineage>
        <taxon>Eukaryota</taxon>
        <taxon>Viridiplantae</taxon>
        <taxon>Streptophyta</taxon>
        <taxon>Embryophyta</taxon>
        <taxon>Tracheophyta</taxon>
        <taxon>Spermatophyta</taxon>
        <taxon>Magnoliopsida</taxon>
        <taxon>Ranunculales</taxon>
        <taxon>Circaeasteraceae</taxon>
        <taxon>Kingdonia</taxon>
    </lineage>
</organism>
<dbReference type="AlphaFoldDB" id="A0A7J7NT22"/>
<evidence type="ECO:0000259" key="6">
    <source>
        <dbReference type="Pfam" id="PF05470"/>
    </source>
</evidence>
<evidence type="ECO:0000256" key="3">
    <source>
        <dbReference type="ARBA" id="ARBA00022917"/>
    </source>
</evidence>
<evidence type="ECO:0000313" key="8">
    <source>
        <dbReference type="Proteomes" id="UP000541444"/>
    </source>
</evidence>
<dbReference type="GO" id="GO:0031369">
    <property type="term" value="F:translation initiation factor binding"/>
    <property type="evidence" value="ECO:0007669"/>
    <property type="project" value="InterPro"/>
</dbReference>
<feature type="coiled-coil region" evidence="4">
    <location>
        <begin position="231"/>
        <end position="265"/>
    </location>
</feature>
<keyword evidence="8" id="KW-1185">Reference proteome</keyword>
<evidence type="ECO:0000256" key="4">
    <source>
        <dbReference type="SAM" id="Coils"/>
    </source>
</evidence>
<dbReference type="Pfam" id="PF05470">
    <property type="entry name" value="eIF-3c_N"/>
    <property type="match status" value="1"/>
</dbReference>
<keyword evidence="2" id="KW-0396">Initiation factor</keyword>
<evidence type="ECO:0000256" key="2">
    <source>
        <dbReference type="ARBA" id="ARBA00022540"/>
    </source>
</evidence>
<accession>A0A7J7NT22</accession>
<proteinExistence type="predicted"/>
<dbReference type="Proteomes" id="UP000541444">
    <property type="component" value="Unassembled WGS sequence"/>
</dbReference>
<comment type="caution">
    <text evidence="7">The sequence shown here is derived from an EMBL/GenBank/DDBJ whole genome shotgun (WGS) entry which is preliminary data.</text>
</comment>
<sequence>MAYLEAVVNFEMSLISFLSYKNVKDRMGSSNAEAYISLRRKLEDVIVEEGDDRETGPRKKVQLIDDNQLMEHPSKMLSDMINTKLNEIGARIGMQKITRKVGGIEQLSYIREFAKTLEQKLIIFFSIFDLNSLTSGKMTPSVWVKCLNDMLFVLDIVEHYSNIVATDESVELKEIESHKAHTFGTVCGNRQNQPQFSITTAVNHLREMPNHSQNSPILETEGIGGAGANQIAKLRATLNSEKEKRIALEQQLAKVREALKVLQGQFMATQKNKEMKPAKSRISTRDRLGPHR</sequence>
<protein>
    <recommendedName>
        <fullName evidence="6">Eukaryotic translation initiation factor 3 subunit C N-terminal domain-containing protein</fullName>
    </recommendedName>
</protein>
<evidence type="ECO:0000313" key="7">
    <source>
        <dbReference type="EMBL" id="KAF6170347.1"/>
    </source>
</evidence>
<dbReference type="PANTHER" id="PTHR13937">
    <property type="entry name" value="EUKARYOTIC TRANSLATION INITATION FACTOR 3, SUBUNIT 8 EIF3S8 -RELATED"/>
    <property type="match status" value="1"/>
</dbReference>
<reference evidence="7 8" key="1">
    <citation type="journal article" date="2020" name="IScience">
        <title>Genome Sequencing of the Endangered Kingdonia uniflora (Circaeasteraceae, Ranunculales) Reveals Potential Mechanisms of Evolutionary Specialization.</title>
        <authorList>
            <person name="Sun Y."/>
            <person name="Deng T."/>
            <person name="Zhang A."/>
            <person name="Moore M.J."/>
            <person name="Landis J.B."/>
            <person name="Lin N."/>
            <person name="Zhang H."/>
            <person name="Zhang X."/>
            <person name="Huang J."/>
            <person name="Zhang X."/>
            <person name="Sun H."/>
            <person name="Wang H."/>
        </authorList>
    </citation>
    <scope>NUCLEOTIDE SEQUENCE [LARGE SCALE GENOMIC DNA]</scope>
    <source>
        <strain evidence="7">TB1705</strain>
        <tissue evidence="7">Leaf</tissue>
    </source>
</reference>
<feature type="region of interest" description="Disordered" evidence="5">
    <location>
        <begin position="270"/>
        <end position="292"/>
    </location>
</feature>
<dbReference type="GO" id="GO:0005852">
    <property type="term" value="C:eukaryotic translation initiation factor 3 complex"/>
    <property type="evidence" value="ECO:0007669"/>
    <property type="project" value="InterPro"/>
</dbReference>
<dbReference type="InterPro" id="IPR027516">
    <property type="entry name" value="EIF3C"/>
</dbReference>
<dbReference type="GO" id="GO:0003743">
    <property type="term" value="F:translation initiation factor activity"/>
    <property type="evidence" value="ECO:0007669"/>
    <property type="project" value="UniProtKB-KW"/>
</dbReference>
<keyword evidence="4" id="KW-0175">Coiled coil</keyword>
<feature type="compositionally biased region" description="Basic and acidic residues" evidence="5">
    <location>
        <begin position="271"/>
        <end position="292"/>
    </location>
</feature>
<keyword evidence="3" id="KW-0648">Protein biosynthesis</keyword>
<dbReference type="InterPro" id="IPR008905">
    <property type="entry name" value="EIF3C_N_dom"/>
</dbReference>
<name>A0A7J7NT22_9MAGN</name>